<dbReference type="Gene3D" id="2.40.30.170">
    <property type="match status" value="1"/>
</dbReference>
<organism evidence="7 8">
    <name type="scientific">Larkinella humicola</name>
    <dbReference type="NCBI Taxonomy" id="2607654"/>
    <lineage>
        <taxon>Bacteria</taxon>
        <taxon>Pseudomonadati</taxon>
        <taxon>Bacteroidota</taxon>
        <taxon>Cytophagia</taxon>
        <taxon>Cytophagales</taxon>
        <taxon>Spirosomataceae</taxon>
        <taxon>Larkinella</taxon>
    </lineage>
</organism>
<keyword evidence="8" id="KW-1185">Reference proteome</keyword>
<reference evidence="7 8" key="1">
    <citation type="submission" date="2019-09" db="EMBL/GenBank/DDBJ databases">
        <title>Genome Sequence of Larkinella sp MA1.</title>
        <authorList>
            <person name="Srinivasan S."/>
        </authorList>
    </citation>
    <scope>NUCLEOTIDE SEQUENCE [LARGE SCALE GENOMIC DNA]</scope>
    <source>
        <strain evidence="7 8">MA1</strain>
    </source>
</reference>
<dbReference type="Pfam" id="PF26002">
    <property type="entry name" value="Beta-barrel_AprE"/>
    <property type="match status" value="1"/>
</dbReference>
<dbReference type="GO" id="GO:0016020">
    <property type="term" value="C:membrane"/>
    <property type="evidence" value="ECO:0007669"/>
    <property type="project" value="UniProtKB-SubCell"/>
</dbReference>
<dbReference type="AlphaFoldDB" id="A0A5N1JJZ1"/>
<protein>
    <submittedName>
        <fullName evidence="7">HlyD family efflux transporter periplasmic adaptor subunit</fullName>
    </submittedName>
</protein>
<evidence type="ECO:0000313" key="8">
    <source>
        <dbReference type="Proteomes" id="UP000326344"/>
    </source>
</evidence>
<feature type="transmembrane region" description="Helical" evidence="5">
    <location>
        <begin position="24"/>
        <end position="44"/>
    </location>
</feature>
<dbReference type="PANTHER" id="PTHR30386:SF26">
    <property type="entry name" value="TRANSPORT PROTEIN COMB"/>
    <property type="match status" value="1"/>
</dbReference>
<comment type="subcellular location">
    <subcellularLocation>
        <location evidence="1">Membrane</location>
        <topology evidence="1">Single-pass membrane protein</topology>
    </subcellularLocation>
</comment>
<evidence type="ECO:0000256" key="5">
    <source>
        <dbReference type="SAM" id="Phobius"/>
    </source>
</evidence>
<dbReference type="Proteomes" id="UP000326344">
    <property type="component" value="Unassembled WGS sequence"/>
</dbReference>
<dbReference type="EMBL" id="VTWS01000003">
    <property type="protein sequence ID" value="KAA9353673.1"/>
    <property type="molecule type" value="Genomic_DNA"/>
</dbReference>
<evidence type="ECO:0000256" key="4">
    <source>
        <dbReference type="ARBA" id="ARBA00023136"/>
    </source>
</evidence>
<proteinExistence type="predicted"/>
<evidence type="ECO:0000256" key="2">
    <source>
        <dbReference type="ARBA" id="ARBA00022692"/>
    </source>
</evidence>
<feature type="domain" description="AprE-like beta-barrel" evidence="6">
    <location>
        <begin position="272"/>
        <end position="358"/>
    </location>
</feature>
<keyword evidence="3 5" id="KW-1133">Transmembrane helix</keyword>
<dbReference type="InterPro" id="IPR050739">
    <property type="entry name" value="MFP"/>
</dbReference>
<evidence type="ECO:0000313" key="7">
    <source>
        <dbReference type="EMBL" id="KAA9353673.1"/>
    </source>
</evidence>
<dbReference type="PRINTS" id="PR01490">
    <property type="entry name" value="RTXTOXIND"/>
</dbReference>
<gene>
    <name evidence="7" type="ORF">F0P93_13645</name>
</gene>
<keyword evidence="2 5" id="KW-0812">Transmembrane</keyword>
<dbReference type="RefSeq" id="WP_150876957.1">
    <property type="nucleotide sequence ID" value="NZ_VTWS01000003.1"/>
</dbReference>
<evidence type="ECO:0000256" key="1">
    <source>
        <dbReference type="ARBA" id="ARBA00004167"/>
    </source>
</evidence>
<name>A0A5N1JJZ1_9BACT</name>
<dbReference type="InterPro" id="IPR058982">
    <property type="entry name" value="Beta-barrel_AprE"/>
</dbReference>
<comment type="caution">
    <text evidence="7">The sequence shown here is derived from an EMBL/GenBank/DDBJ whole genome shotgun (WGS) entry which is preliminary data.</text>
</comment>
<keyword evidence="4 5" id="KW-0472">Membrane</keyword>
<evidence type="ECO:0000256" key="3">
    <source>
        <dbReference type="ARBA" id="ARBA00022989"/>
    </source>
</evidence>
<dbReference type="PANTHER" id="PTHR30386">
    <property type="entry name" value="MEMBRANE FUSION SUBUNIT OF EMRAB-TOLC MULTIDRUG EFFLUX PUMP"/>
    <property type="match status" value="1"/>
</dbReference>
<evidence type="ECO:0000259" key="6">
    <source>
        <dbReference type="Pfam" id="PF26002"/>
    </source>
</evidence>
<sequence length="389" mass="44355">MADTSLTDHELLVYLPRVTVRSQLLYTSVLLAITAAIVALPFIYVDVSVQVSGLIRPVAERSEVKTTTSGTVAVLWVQDNQVVRAGQPLLRLQTDIADTKLRLLTTQQTQKRAYIHDLEQLTRLTDNRLFSATGLTSPLYRQQYEQFRYLAQENLQTQQKRQRELDVNRQLYSDKVIARLEFEDKEFAYKTVVAQYRTLVERQRSEWQTALSEHRLQLTDLMAQERQLKQEQAFSTLKAPVGGTISQLSGRYVGSFVQAGEVVGTISPDSTLIVECYATPKDIGLLRVGQKARFQIAAFNYNQWGLLEGQILDVANDFVLVENQPVFKVRCRLSQSFLSLKNGYRGNLKKGMTVHARFIVTRRSLFDLLYDKADDWLNPVNQSVVSSIR</sequence>
<accession>A0A5N1JJZ1</accession>